<reference evidence="3" key="1">
    <citation type="journal article" date="2022" name="Int. J. Mol. Sci.">
        <title>Draft Genome of Tanacetum Coccineum: Genomic Comparison of Closely Related Tanacetum-Family Plants.</title>
        <authorList>
            <person name="Yamashiro T."/>
            <person name="Shiraishi A."/>
            <person name="Nakayama K."/>
            <person name="Satake H."/>
        </authorList>
    </citation>
    <scope>NUCLEOTIDE SEQUENCE</scope>
</reference>
<keyword evidence="4" id="KW-1185">Reference proteome</keyword>
<organism evidence="3 4">
    <name type="scientific">Tanacetum coccineum</name>
    <dbReference type="NCBI Taxonomy" id="301880"/>
    <lineage>
        <taxon>Eukaryota</taxon>
        <taxon>Viridiplantae</taxon>
        <taxon>Streptophyta</taxon>
        <taxon>Embryophyta</taxon>
        <taxon>Tracheophyta</taxon>
        <taxon>Spermatophyta</taxon>
        <taxon>Magnoliopsida</taxon>
        <taxon>eudicotyledons</taxon>
        <taxon>Gunneridae</taxon>
        <taxon>Pentapetalae</taxon>
        <taxon>asterids</taxon>
        <taxon>campanulids</taxon>
        <taxon>Asterales</taxon>
        <taxon>Asteraceae</taxon>
        <taxon>Asteroideae</taxon>
        <taxon>Anthemideae</taxon>
        <taxon>Anthemidinae</taxon>
        <taxon>Tanacetum</taxon>
    </lineage>
</organism>
<evidence type="ECO:0000313" key="3">
    <source>
        <dbReference type="EMBL" id="GJT51013.1"/>
    </source>
</evidence>
<keyword evidence="2" id="KW-1133">Transmembrane helix</keyword>
<protein>
    <submittedName>
        <fullName evidence="3">Uncharacterized protein</fullName>
    </submittedName>
</protein>
<accession>A0ABQ5EJD5</accession>
<feature type="compositionally biased region" description="Low complexity" evidence="1">
    <location>
        <begin position="47"/>
        <end position="59"/>
    </location>
</feature>
<name>A0ABQ5EJD5_9ASTR</name>
<dbReference type="EMBL" id="BQNB010016371">
    <property type="protein sequence ID" value="GJT51013.1"/>
    <property type="molecule type" value="Genomic_DNA"/>
</dbReference>
<evidence type="ECO:0000256" key="1">
    <source>
        <dbReference type="SAM" id="MobiDB-lite"/>
    </source>
</evidence>
<gene>
    <name evidence="3" type="ORF">Tco_0977170</name>
</gene>
<reference evidence="3" key="2">
    <citation type="submission" date="2022-01" db="EMBL/GenBank/DDBJ databases">
        <authorList>
            <person name="Yamashiro T."/>
            <person name="Shiraishi A."/>
            <person name="Satake H."/>
            <person name="Nakayama K."/>
        </authorList>
    </citation>
    <scope>NUCLEOTIDE SEQUENCE</scope>
</reference>
<proteinExistence type="predicted"/>
<comment type="caution">
    <text evidence="3">The sequence shown here is derived from an EMBL/GenBank/DDBJ whole genome shotgun (WGS) entry which is preliminary data.</text>
</comment>
<evidence type="ECO:0000256" key="2">
    <source>
        <dbReference type="SAM" id="Phobius"/>
    </source>
</evidence>
<feature type="transmembrane region" description="Helical" evidence="2">
    <location>
        <begin position="348"/>
        <end position="370"/>
    </location>
</feature>
<dbReference type="Proteomes" id="UP001151760">
    <property type="component" value="Unassembled WGS sequence"/>
</dbReference>
<keyword evidence="2" id="KW-0812">Transmembrane</keyword>
<keyword evidence="2" id="KW-0472">Membrane</keyword>
<sequence>MPESSQQHIKIERICFDCGDLLHGLNCLECDLTRKILEKAFQKFQNTSKSSNDNSNVVNAPREPFVVKQDPSVNSSQKSPLIDQKCCCECGDSLDGIFCQQCTCKSCGRGAHVGYNCPPKTLIISNPEPTKQTINEIPQARKSIPSIVNYVEVCRGNHSNSEPVSSKVLRLLFPKLEGLRMHSFDQEIPSVKMLNVNRLLLKIEALKIIRSPQSFQPSSGSPTTHSELSLPDYKAFYIDNDHFKEKSSGSTTTHVDFSQYDSFIFDLSNDQFPPADRSDFYHEEFADELAQIISQPEYDRFCFKIEPELGNLTMDVVGNIFQESEPRVHVLNVLPTLELDFIPSSESIFAYVVWIFLPFLFIPVIPPYLLSCGDEDTIFDPGISKDCPDCEDSQFCHSSRVSHPQLHLGIRYPNLID</sequence>
<feature type="region of interest" description="Disordered" evidence="1">
    <location>
        <begin position="47"/>
        <end position="78"/>
    </location>
</feature>
<evidence type="ECO:0000313" key="4">
    <source>
        <dbReference type="Proteomes" id="UP001151760"/>
    </source>
</evidence>